<dbReference type="EMBL" id="JACRTG010000030">
    <property type="protein sequence ID" value="MBC8589134.1"/>
    <property type="molecule type" value="Genomic_DNA"/>
</dbReference>
<comment type="caution">
    <text evidence="1">The sequence shown here is derived from an EMBL/GenBank/DDBJ whole genome shotgun (WGS) entry which is preliminary data.</text>
</comment>
<gene>
    <name evidence="1" type="ORF">H8707_13010</name>
</gene>
<accession>A0A926EZG5</accession>
<dbReference type="AlphaFoldDB" id="A0A926EZG5"/>
<reference evidence="1" key="1">
    <citation type="submission" date="2020-08" db="EMBL/GenBank/DDBJ databases">
        <title>Genome public.</title>
        <authorList>
            <person name="Liu C."/>
            <person name="Sun Q."/>
        </authorList>
    </citation>
    <scope>NUCLEOTIDE SEQUENCE</scope>
    <source>
        <strain evidence="1">BX21</strain>
    </source>
</reference>
<sequence>MASAEQLRKIPLYCDKYLVESIDEHNLTNSVSDKHDSCIKCAHYNEKGLCNLGLIDKVLSSMSMELDFKS</sequence>
<proteinExistence type="predicted"/>
<organism evidence="1 2">
    <name type="scientific">Paratissierella segnis</name>
    <dbReference type="NCBI Taxonomy" id="2763679"/>
    <lineage>
        <taxon>Bacteria</taxon>
        <taxon>Bacillati</taxon>
        <taxon>Bacillota</taxon>
        <taxon>Tissierellia</taxon>
        <taxon>Tissierellales</taxon>
        <taxon>Tissierellaceae</taxon>
        <taxon>Paratissierella</taxon>
    </lineage>
</organism>
<protein>
    <submittedName>
        <fullName evidence="1">Uncharacterized protein</fullName>
    </submittedName>
</protein>
<keyword evidence="2" id="KW-1185">Reference proteome</keyword>
<dbReference type="Proteomes" id="UP000601171">
    <property type="component" value="Unassembled WGS sequence"/>
</dbReference>
<evidence type="ECO:0000313" key="2">
    <source>
        <dbReference type="Proteomes" id="UP000601171"/>
    </source>
</evidence>
<dbReference type="RefSeq" id="WP_262430596.1">
    <property type="nucleotide sequence ID" value="NZ_JACRTG010000030.1"/>
</dbReference>
<name>A0A926EZG5_9FIRM</name>
<evidence type="ECO:0000313" key="1">
    <source>
        <dbReference type="EMBL" id="MBC8589134.1"/>
    </source>
</evidence>